<feature type="binding site" evidence="5">
    <location>
        <position position="212"/>
    </location>
    <ligand>
        <name>ATP</name>
        <dbReference type="ChEBI" id="CHEBI:30616"/>
    </ligand>
</feature>
<keyword evidence="4 5" id="KW-0067">ATP-binding</keyword>
<dbReference type="SMART" id="SM00382">
    <property type="entry name" value="AAA"/>
    <property type="match status" value="1"/>
</dbReference>
<accession>A0A151A873</accession>
<keyword evidence="2 5" id="KW-0235">DNA replication</keyword>
<proteinExistence type="inferred from homology"/>
<dbReference type="SUPFAM" id="SSF46785">
    <property type="entry name" value="Winged helix' DNA-binding domain"/>
    <property type="match status" value="1"/>
</dbReference>
<dbReference type="Pfam" id="PF09079">
    <property type="entry name" value="WHD_Cdc6"/>
    <property type="match status" value="1"/>
</dbReference>
<dbReference type="GO" id="GO:0006260">
    <property type="term" value="P:DNA replication"/>
    <property type="evidence" value="ECO:0007669"/>
    <property type="project" value="UniProtKB-UniRule"/>
</dbReference>
<dbReference type="InterPro" id="IPR050311">
    <property type="entry name" value="ORC1/CDC6"/>
</dbReference>
<evidence type="ECO:0000256" key="4">
    <source>
        <dbReference type="ARBA" id="ARBA00022840"/>
    </source>
</evidence>
<dbReference type="HAMAP" id="MF_01407">
    <property type="entry name" value="ORC1_type_DNA_replic_protein"/>
    <property type="match status" value="1"/>
</dbReference>
<evidence type="ECO:0000256" key="3">
    <source>
        <dbReference type="ARBA" id="ARBA00022741"/>
    </source>
</evidence>
<dbReference type="InterPro" id="IPR015163">
    <property type="entry name" value="Cdc6_C"/>
</dbReference>
<dbReference type="GO" id="GO:0016887">
    <property type="term" value="F:ATP hydrolysis activity"/>
    <property type="evidence" value="ECO:0007669"/>
    <property type="project" value="InterPro"/>
</dbReference>
<dbReference type="InterPro" id="IPR003593">
    <property type="entry name" value="AAA+_ATPase"/>
</dbReference>
<evidence type="ECO:0000256" key="5">
    <source>
        <dbReference type="HAMAP-Rule" id="MF_01407"/>
    </source>
</evidence>
<dbReference type="NCBIfam" id="TIGR02928">
    <property type="entry name" value="orc1/cdc6 family replication initiation protein"/>
    <property type="match status" value="1"/>
</dbReference>
<dbReference type="InterPro" id="IPR049945">
    <property type="entry name" value="AAA_22"/>
</dbReference>
<dbReference type="Gene3D" id="1.10.8.60">
    <property type="match status" value="1"/>
</dbReference>
<feature type="domain" description="AAA+ ATPase" evidence="6">
    <location>
        <begin position="51"/>
        <end position="204"/>
    </location>
</feature>
<dbReference type="RefSeq" id="WP_066385453.1">
    <property type="nucleotide sequence ID" value="NZ_LTAZ01000017.1"/>
</dbReference>
<dbReference type="Proteomes" id="UP000075321">
    <property type="component" value="Unassembled WGS sequence"/>
</dbReference>
<dbReference type="EMBL" id="LTAZ01000017">
    <property type="protein sequence ID" value="KYH23760.1"/>
    <property type="molecule type" value="Genomic_DNA"/>
</dbReference>
<dbReference type="Pfam" id="PF13401">
    <property type="entry name" value="AAA_22"/>
    <property type="match status" value="1"/>
</dbReference>
<dbReference type="SMART" id="SM01074">
    <property type="entry name" value="Cdc6_C"/>
    <property type="match status" value="1"/>
</dbReference>
<dbReference type="InterPro" id="IPR055237">
    <property type="entry name" value="Cdc6_lid"/>
</dbReference>
<comment type="caution">
    <text evidence="8">The sequence shown here is derived from an EMBL/GenBank/DDBJ whole genome shotgun (WGS) entry which is preliminary data.</text>
</comment>
<dbReference type="InterPro" id="IPR036388">
    <property type="entry name" value="WH-like_DNA-bd_sf"/>
</dbReference>
<feature type="binding site" evidence="5">
    <location>
        <begin position="63"/>
        <end position="67"/>
    </location>
    <ligand>
        <name>ATP</name>
        <dbReference type="ChEBI" id="CHEBI:30616"/>
    </ligand>
</feature>
<dbReference type="Gene3D" id="3.40.50.300">
    <property type="entry name" value="P-loop containing nucleotide triphosphate hydrolases"/>
    <property type="match status" value="1"/>
</dbReference>
<dbReference type="AlphaFoldDB" id="A0A151A873"/>
<keyword evidence="3 5" id="KW-0547">Nucleotide-binding</keyword>
<dbReference type="InterPro" id="IPR014277">
    <property type="entry name" value="Orc1/Cdc6_arc"/>
</dbReference>
<dbReference type="GO" id="GO:0005524">
    <property type="term" value="F:ATP binding"/>
    <property type="evidence" value="ECO:0007669"/>
    <property type="project" value="UniProtKB-UniRule"/>
</dbReference>
<sequence length="395" mass="44607">MVELTRDDTIFKDQDVLRDSYQPTNIDEIIERDEEIEEYVSGFQPVIDGKQPYNIFVYGQTGVGKTLSTNLIIDYLNDRQQDYGDLEVLTPQISCKSLTSSYQVSIRLVNCFRDQEEELPTRGHDSGFIYEQLWAHLNDVEASHVIFVLDEIDSIGTDDDLLYQLPRCNDLGHVTETNVGVVGISNDFTFRDNLSAQVKDSLCDYEVHYPPYNAQELQNILQQRAEKAFYEGVLAEGVIPLASAFAGQDSGSARQALRILHKAGDLARREGRDQVTEQDVRDANTLIEKGRLLDELRRLPTQSRLTLQSVLLLADEGETPAKRSEVYATYESLVADVGSSKKSTRTIHNHLSQLSLKGFLTVEQKNKGSHGGSYFEYDVNQFETLEEALDDSDFV</sequence>
<evidence type="ECO:0000259" key="6">
    <source>
        <dbReference type="SMART" id="SM00382"/>
    </source>
</evidence>
<evidence type="ECO:0000256" key="2">
    <source>
        <dbReference type="ARBA" id="ARBA00022705"/>
    </source>
</evidence>
<keyword evidence="9" id="KW-1185">Reference proteome</keyword>
<name>A0A151A873_9EURY</name>
<dbReference type="PATRIC" id="fig|1008153.3.peg.4098"/>
<dbReference type="Pfam" id="PF22703">
    <property type="entry name" value="Cdc6_lid"/>
    <property type="match status" value="1"/>
</dbReference>
<protein>
    <recommendedName>
        <fullName evidence="5">ORC1-type DNA replication protein</fullName>
    </recommendedName>
</protein>
<dbReference type="CDD" id="cd00009">
    <property type="entry name" value="AAA"/>
    <property type="match status" value="1"/>
</dbReference>
<dbReference type="PANTHER" id="PTHR10763:SF22">
    <property type="entry name" value="ORC1-TYPE DNA REPLICATION PROTEIN"/>
    <property type="match status" value="1"/>
</dbReference>
<feature type="domain" description="Cdc6 C-terminal" evidence="7">
    <location>
        <begin position="307"/>
        <end position="389"/>
    </location>
</feature>
<evidence type="ECO:0000259" key="7">
    <source>
        <dbReference type="SMART" id="SM01074"/>
    </source>
</evidence>
<dbReference type="FunFam" id="1.10.8.60:FF:000073">
    <property type="entry name" value="ORC1-type DNA replication protein"/>
    <property type="match status" value="1"/>
</dbReference>
<dbReference type="PANTHER" id="PTHR10763">
    <property type="entry name" value="CELL DIVISION CONTROL PROTEIN 6-RELATED"/>
    <property type="match status" value="1"/>
</dbReference>
<reference evidence="8 9" key="1">
    <citation type="submission" date="2016-02" db="EMBL/GenBank/DDBJ databases">
        <title>Genome sequence of Halalkalicoccus paucihalophilus DSM 24557.</title>
        <authorList>
            <person name="Poehlein A."/>
            <person name="Daniel R."/>
        </authorList>
    </citation>
    <scope>NUCLEOTIDE SEQUENCE [LARGE SCALE GENOMIC DNA]</scope>
    <source>
        <strain evidence="8 9">DSM 24557</strain>
    </source>
</reference>
<organism evidence="8 9">
    <name type="scientific">Halalkalicoccus paucihalophilus</name>
    <dbReference type="NCBI Taxonomy" id="1008153"/>
    <lineage>
        <taxon>Archaea</taxon>
        <taxon>Methanobacteriati</taxon>
        <taxon>Methanobacteriota</taxon>
        <taxon>Stenosarchaea group</taxon>
        <taxon>Halobacteria</taxon>
        <taxon>Halobacteriales</taxon>
        <taxon>Halococcaceae</taxon>
        <taxon>Halalkalicoccus</taxon>
    </lineage>
</organism>
<gene>
    <name evidence="8" type="primary">cdc6_13</name>
    <name evidence="8" type="ORF">HAPAU_38390</name>
</gene>
<feature type="binding site" evidence="5">
    <location>
        <position position="224"/>
    </location>
    <ligand>
        <name>ATP</name>
        <dbReference type="ChEBI" id="CHEBI:30616"/>
    </ligand>
</feature>
<dbReference type="InterPro" id="IPR027417">
    <property type="entry name" value="P-loop_NTPase"/>
</dbReference>
<evidence type="ECO:0000313" key="8">
    <source>
        <dbReference type="EMBL" id="KYH23760.1"/>
    </source>
</evidence>
<evidence type="ECO:0000256" key="1">
    <source>
        <dbReference type="ARBA" id="ARBA00006184"/>
    </source>
</evidence>
<dbReference type="InterPro" id="IPR036390">
    <property type="entry name" value="WH_DNA-bd_sf"/>
</dbReference>
<dbReference type="OrthoDB" id="195574at2157"/>
<comment type="similarity">
    <text evidence="1 5">Belongs to the CDC6/cdc18 family.</text>
</comment>
<dbReference type="SUPFAM" id="SSF52540">
    <property type="entry name" value="P-loop containing nucleoside triphosphate hydrolases"/>
    <property type="match status" value="1"/>
</dbReference>
<comment type="function">
    <text evidence="5">Involved in regulation of DNA replication.</text>
</comment>
<dbReference type="Gene3D" id="1.10.10.10">
    <property type="entry name" value="Winged helix-like DNA-binding domain superfamily/Winged helix DNA-binding domain"/>
    <property type="match status" value="1"/>
</dbReference>
<evidence type="ECO:0000313" key="9">
    <source>
        <dbReference type="Proteomes" id="UP000075321"/>
    </source>
</evidence>
<dbReference type="CDD" id="cd08768">
    <property type="entry name" value="Cdc6_C"/>
    <property type="match status" value="1"/>
</dbReference>